<accession>A0A0D7AN66</accession>
<organism evidence="2 3">
    <name type="scientific">Fistulina hepatica ATCC 64428</name>
    <dbReference type="NCBI Taxonomy" id="1128425"/>
    <lineage>
        <taxon>Eukaryota</taxon>
        <taxon>Fungi</taxon>
        <taxon>Dikarya</taxon>
        <taxon>Basidiomycota</taxon>
        <taxon>Agaricomycotina</taxon>
        <taxon>Agaricomycetes</taxon>
        <taxon>Agaricomycetidae</taxon>
        <taxon>Agaricales</taxon>
        <taxon>Fistulinaceae</taxon>
        <taxon>Fistulina</taxon>
    </lineage>
</organism>
<dbReference type="Proteomes" id="UP000054144">
    <property type="component" value="Unassembled WGS sequence"/>
</dbReference>
<proteinExistence type="predicted"/>
<protein>
    <submittedName>
        <fullName evidence="2">Uncharacterized protein</fullName>
    </submittedName>
</protein>
<keyword evidence="3" id="KW-1185">Reference proteome</keyword>
<sequence>MSKRAPRRFLSDNTSSTEFPSEKKSTSEKEITPEYLAKLIFIGIGLGVGLQVGRYILRKSEKSNPISTIMPNMLSASLDDFQSEQLERILSEVYRIHLAERDNSQLRPDADNIAASEWDDFFHSKVEYLLALLNAVENTGSGDSRPADLYRFCFDVFKVLLQADADGDRSELMRMAFLVNIRMVDAIITTTHISWSFWNDKFGPHAEPLRRAWTKSMATAICNAIAFTFYSLPWEVMTSTAISERKADDKTQGT</sequence>
<evidence type="ECO:0000313" key="3">
    <source>
        <dbReference type="Proteomes" id="UP000054144"/>
    </source>
</evidence>
<reference evidence="2 3" key="1">
    <citation type="journal article" date="2015" name="Fungal Genet. Biol.">
        <title>Evolution of novel wood decay mechanisms in Agaricales revealed by the genome sequences of Fistulina hepatica and Cylindrobasidium torrendii.</title>
        <authorList>
            <person name="Floudas D."/>
            <person name="Held B.W."/>
            <person name="Riley R."/>
            <person name="Nagy L.G."/>
            <person name="Koehler G."/>
            <person name="Ransdell A.S."/>
            <person name="Younus H."/>
            <person name="Chow J."/>
            <person name="Chiniquy J."/>
            <person name="Lipzen A."/>
            <person name="Tritt A."/>
            <person name="Sun H."/>
            <person name="Haridas S."/>
            <person name="LaButti K."/>
            <person name="Ohm R.A."/>
            <person name="Kues U."/>
            <person name="Blanchette R.A."/>
            <person name="Grigoriev I.V."/>
            <person name="Minto R.E."/>
            <person name="Hibbett D.S."/>
        </authorList>
    </citation>
    <scope>NUCLEOTIDE SEQUENCE [LARGE SCALE GENOMIC DNA]</scope>
    <source>
        <strain evidence="2 3">ATCC 64428</strain>
    </source>
</reference>
<feature type="region of interest" description="Disordered" evidence="1">
    <location>
        <begin position="1"/>
        <end position="27"/>
    </location>
</feature>
<evidence type="ECO:0000256" key="1">
    <source>
        <dbReference type="SAM" id="MobiDB-lite"/>
    </source>
</evidence>
<dbReference type="AlphaFoldDB" id="A0A0D7AN66"/>
<name>A0A0D7AN66_9AGAR</name>
<gene>
    <name evidence="2" type="ORF">FISHEDRAFT_55283</name>
</gene>
<evidence type="ECO:0000313" key="2">
    <source>
        <dbReference type="EMBL" id="KIY53184.1"/>
    </source>
</evidence>
<dbReference type="EMBL" id="KN881627">
    <property type="protein sequence ID" value="KIY53184.1"/>
    <property type="molecule type" value="Genomic_DNA"/>
</dbReference>